<name>A0A395M4I0_9HYPO</name>
<comment type="similarity">
    <text evidence="1">Belongs to the aldehyde dehydrogenase family.</text>
</comment>
<comment type="caution">
    <text evidence="6">The sequence shown here is derived from an EMBL/GenBank/DDBJ whole genome shotgun (WGS) entry which is preliminary data.</text>
</comment>
<dbReference type="EC" id="1.2.1.3" evidence="3"/>
<keyword evidence="7" id="KW-1185">Reference proteome</keyword>
<keyword evidence="2" id="KW-0560">Oxidoreductase</keyword>
<evidence type="ECO:0000313" key="6">
    <source>
        <dbReference type="EMBL" id="RFN41209.1"/>
    </source>
</evidence>
<proteinExistence type="inferred from homology"/>
<dbReference type="PANTHER" id="PTHR11699">
    <property type="entry name" value="ALDEHYDE DEHYDROGENASE-RELATED"/>
    <property type="match status" value="1"/>
</dbReference>
<gene>
    <name evidence="6" type="ORF">FIE12Z_12992</name>
</gene>
<dbReference type="STRING" id="2594813.A0A395M4I0"/>
<reference evidence="6 7" key="1">
    <citation type="journal article" date="2018" name="PLoS Pathog.">
        <title>Evolution of structural diversity of trichothecenes, a family of toxins produced by plant pathogenic and entomopathogenic fungi.</title>
        <authorList>
            <person name="Proctor R.H."/>
            <person name="McCormick S.P."/>
            <person name="Kim H.S."/>
            <person name="Cardoza R.E."/>
            <person name="Stanley A.M."/>
            <person name="Lindo L."/>
            <person name="Kelly A."/>
            <person name="Brown D.W."/>
            <person name="Lee T."/>
            <person name="Vaughan M.M."/>
            <person name="Alexander N.J."/>
            <person name="Busman M."/>
            <person name="Gutierrez S."/>
        </authorList>
    </citation>
    <scope>NUCLEOTIDE SEQUENCE [LARGE SCALE GENOMIC DNA]</scope>
    <source>
        <strain evidence="6 7">NRRL 13405</strain>
    </source>
</reference>
<evidence type="ECO:0000256" key="1">
    <source>
        <dbReference type="ARBA" id="ARBA00009986"/>
    </source>
</evidence>
<evidence type="ECO:0000256" key="4">
    <source>
        <dbReference type="ARBA" id="ARBA00049194"/>
    </source>
</evidence>
<feature type="domain" description="Aldehyde dehydrogenase" evidence="5">
    <location>
        <begin position="26"/>
        <end position="253"/>
    </location>
</feature>
<dbReference type="SUPFAM" id="SSF53720">
    <property type="entry name" value="ALDH-like"/>
    <property type="match status" value="1"/>
</dbReference>
<evidence type="ECO:0000259" key="5">
    <source>
        <dbReference type="Pfam" id="PF00171"/>
    </source>
</evidence>
<protein>
    <recommendedName>
        <fullName evidence="3">aldehyde dehydrogenase (NAD(+))</fullName>
        <ecNumber evidence="3">1.2.1.3</ecNumber>
    </recommendedName>
</protein>
<evidence type="ECO:0000256" key="2">
    <source>
        <dbReference type="ARBA" id="ARBA00023002"/>
    </source>
</evidence>
<evidence type="ECO:0000313" key="7">
    <source>
        <dbReference type="Proteomes" id="UP000265631"/>
    </source>
</evidence>
<dbReference type="AlphaFoldDB" id="A0A395M4I0"/>
<comment type="catalytic activity">
    <reaction evidence="4">
        <text>an aldehyde + NAD(+) + H2O = a carboxylate + NADH + 2 H(+)</text>
        <dbReference type="Rhea" id="RHEA:16185"/>
        <dbReference type="ChEBI" id="CHEBI:15377"/>
        <dbReference type="ChEBI" id="CHEBI:15378"/>
        <dbReference type="ChEBI" id="CHEBI:17478"/>
        <dbReference type="ChEBI" id="CHEBI:29067"/>
        <dbReference type="ChEBI" id="CHEBI:57540"/>
        <dbReference type="ChEBI" id="CHEBI:57945"/>
        <dbReference type="EC" id="1.2.1.3"/>
    </reaction>
</comment>
<dbReference type="FunFam" id="3.40.605.10:FF:000007">
    <property type="entry name" value="NAD/NADP-dependent betaine aldehyde dehydrogenase"/>
    <property type="match status" value="1"/>
</dbReference>
<dbReference type="InterPro" id="IPR015590">
    <property type="entry name" value="Aldehyde_DH_dom"/>
</dbReference>
<organism evidence="6 7">
    <name type="scientific">Fusarium flagelliforme</name>
    <dbReference type="NCBI Taxonomy" id="2675880"/>
    <lineage>
        <taxon>Eukaryota</taxon>
        <taxon>Fungi</taxon>
        <taxon>Dikarya</taxon>
        <taxon>Ascomycota</taxon>
        <taxon>Pezizomycotina</taxon>
        <taxon>Sordariomycetes</taxon>
        <taxon>Hypocreomycetidae</taxon>
        <taxon>Hypocreales</taxon>
        <taxon>Nectriaceae</taxon>
        <taxon>Fusarium</taxon>
        <taxon>Fusarium incarnatum-equiseti species complex</taxon>
    </lineage>
</organism>
<accession>A0A395M4I0</accession>
<dbReference type="Gene3D" id="3.40.605.10">
    <property type="entry name" value="Aldehyde Dehydrogenase, Chain A, domain 1"/>
    <property type="match status" value="1"/>
</dbReference>
<evidence type="ECO:0000256" key="3">
    <source>
        <dbReference type="ARBA" id="ARBA00024226"/>
    </source>
</evidence>
<sequence>MSTNGTTHLNLKDNYVQIINGKSAPTQKTHQGINPATLEKKPEVPVATQDDLNNAVDAGKKAFKSWSRVPWEERRQKLYAWADALEAQKKDFAALLISEQGKPIPQATGETDAAIAWIRGQASFDLAEEVVEDSENRKIITRYTPLGIVAAIVPWNFPLMLAAAKIAPALVTGNVIIVKPSPFTPYCGLKLVELAQKFFPPGVVQSLSGDDNLGPWLTSHPGIDKISFTGSTQTGKLVMQSAAKTLKRVTLEL</sequence>
<dbReference type="GO" id="GO:0004029">
    <property type="term" value="F:aldehyde dehydrogenase (NAD+) activity"/>
    <property type="evidence" value="ECO:0007669"/>
    <property type="project" value="UniProtKB-EC"/>
</dbReference>
<dbReference type="EMBL" id="PXXK01000886">
    <property type="protein sequence ID" value="RFN41209.1"/>
    <property type="molecule type" value="Genomic_DNA"/>
</dbReference>
<dbReference type="InterPro" id="IPR016162">
    <property type="entry name" value="Ald_DH_N"/>
</dbReference>
<dbReference type="Pfam" id="PF00171">
    <property type="entry name" value="Aldedh"/>
    <property type="match status" value="1"/>
</dbReference>
<dbReference type="InterPro" id="IPR016161">
    <property type="entry name" value="Ald_DH/histidinol_DH"/>
</dbReference>
<dbReference type="Proteomes" id="UP000265631">
    <property type="component" value="Unassembled WGS sequence"/>
</dbReference>